<sequence length="221" mass="24531">MSIQCNSPSTQEASSTQVQWPSGRTPSGFLTSKLKSNSKNEDACLKSDAISAKKKSLTFSSSFGSHTRHQVIDSRRSSARKLLRTGKDSSETCISENPSESSVKPNSETRPQFKTPITLPKEAADQSLKAYQEASISAETELPPTHPVRLGLALNFSVFHYEILNSPERGCHRAKQAFDVAIVDLDSLNEESYKDSTLIMQLLRDIPKSIPLTNIFYLYWS</sequence>
<comment type="similarity">
    <text evidence="1">Belongs to the 14-3-3 family.</text>
</comment>
<evidence type="ECO:0000313" key="6">
    <source>
        <dbReference type="Proteomes" id="UP001058974"/>
    </source>
</evidence>
<evidence type="ECO:0000313" key="4">
    <source>
        <dbReference type="EMBL" id="KAI5436909.1"/>
    </source>
</evidence>
<protein>
    <recommendedName>
        <fullName evidence="3">14-3-3 domain-containing protein</fullName>
    </recommendedName>
</protein>
<gene>
    <name evidence="4" type="ORF">KIW84_023148</name>
    <name evidence="5" type="ORF">KIW84_023149</name>
</gene>
<organism evidence="4 6">
    <name type="scientific">Pisum sativum</name>
    <name type="common">Garden pea</name>
    <name type="synonym">Lathyrus oleraceus</name>
    <dbReference type="NCBI Taxonomy" id="3888"/>
    <lineage>
        <taxon>Eukaryota</taxon>
        <taxon>Viridiplantae</taxon>
        <taxon>Streptophyta</taxon>
        <taxon>Embryophyta</taxon>
        <taxon>Tracheophyta</taxon>
        <taxon>Spermatophyta</taxon>
        <taxon>Magnoliopsida</taxon>
        <taxon>eudicotyledons</taxon>
        <taxon>Gunneridae</taxon>
        <taxon>Pentapetalae</taxon>
        <taxon>rosids</taxon>
        <taxon>fabids</taxon>
        <taxon>Fabales</taxon>
        <taxon>Fabaceae</taxon>
        <taxon>Papilionoideae</taxon>
        <taxon>50 kb inversion clade</taxon>
        <taxon>NPAAA clade</taxon>
        <taxon>Hologalegina</taxon>
        <taxon>IRL clade</taxon>
        <taxon>Fabeae</taxon>
        <taxon>Lathyrus</taxon>
    </lineage>
</organism>
<reference evidence="4 6" key="1">
    <citation type="journal article" date="2022" name="Nat. Genet.">
        <title>Improved pea reference genome and pan-genome highlight genomic features and evolutionary characteristics.</title>
        <authorList>
            <person name="Yang T."/>
            <person name="Liu R."/>
            <person name="Luo Y."/>
            <person name="Hu S."/>
            <person name="Wang D."/>
            <person name="Wang C."/>
            <person name="Pandey M.K."/>
            <person name="Ge S."/>
            <person name="Xu Q."/>
            <person name="Li N."/>
            <person name="Li G."/>
            <person name="Huang Y."/>
            <person name="Saxena R.K."/>
            <person name="Ji Y."/>
            <person name="Li M."/>
            <person name="Yan X."/>
            <person name="He Y."/>
            <person name="Liu Y."/>
            <person name="Wang X."/>
            <person name="Xiang C."/>
            <person name="Varshney R.K."/>
            <person name="Ding H."/>
            <person name="Gao S."/>
            <person name="Zong X."/>
        </authorList>
    </citation>
    <scope>NUCLEOTIDE SEQUENCE [LARGE SCALE GENOMIC DNA]</scope>
    <source>
        <strain evidence="4 6">cv. Zhongwan 6</strain>
    </source>
</reference>
<feature type="compositionally biased region" description="Polar residues" evidence="2">
    <location>
        <begin position="91"/>
        <end position="112"/>
    </location>
</feature>
<name>A0A9D4YEA4_PEA</name>
<dbReference type="Gramene" id="Psat02G0314900-T1">
    <property type="protein sequence ID" value="KAI5436910.1"/>
    <property type="gene ID" value="KIW84_023149"/>
</dbReference>
<evidence type="ECO:0000256" key="2">
    <source>
        <dbReference type="SAM" id="MobiDB-lite"/>
    </source>
</evidence>
<dbReference type="Pfam" id="PF00244">
    <property type="entry name" value="14-3-3"/>
    <property type="match status" value="1"/>
</dbReference>
<proteinExistence type="inferred from homology"/>
<dbReference type="Gene3D" id="1.20.190.20">
    <property type="entry name" value="14-3-3 domain"/>
    <property type="match status" value="1"/>
</dbReference>
<dbReference type="EMBL" id="JAMSHJ010000002">
    <property type="protein sequence ID" value="KAI5436910.1"/>
    <property type="molecule type" value="Genomic_DNA"/>
</dbReference>
<dbReference type="PRINTS" id="PR00305">
    <property type="entry name" value="1433ZETA"/>
</dbReference>
<evidence type="ECO:0000259" key="3">
    <source>
        <dbReference type="SMART" id="SM00101"/>
    </source>
</evidence>
<feature type="region of interest" description="Disordered" evidence="2">
    <location>
        <begin position="1"/>
        <end position="42"/>
    </location>
</feature>
<comment type="caution">
    <text evidence="4">The sequence shown here is derived from an EMBL/GenBank/DDBJ whole genome shotgun (WGS) entry which is preliminary data.</text>
</comment>
<dbReference type="AlphaFoldDB" id="A0A9D4YEA4"/>
<dbReference type="InterPro" id="IPR023410">
    <property type="entry name" value="14-3-3_domain"/>
</dbReference>
<dbReference type="PANTHER" id="PTHR18860">
    <property type="entry name" value="14-3-3 PROTEIN"/>
    <property type="match status" value="1"/>
</dbReference>
<keyword evidence="6" id="KW-1185">Reference proteome</keyword>
<dbReference type="InterPro" id="IPR000308">
    <property type="entry name" value="14-3-3"/>
</dbReference>
<dbReference type="Proteomes" id="UP001058974">
    <property type="component" value="Chromosome 2"/>
</dbReference>
<accession>A0A9D4YEA4</accession>
<dbReference type="SMART" id="SM00101">
    <property type="entry name" value="14_3_3"/>
    <property type="match status" value="1"/>
</dbReference>
<dbReference type="SUPFAM" id="SSF48445">
    <property type="entry name" value="14-3-3 protein"/>
    <property type="match status" value="1"/>
</dbReference>
<feature type="region of interest" description="Disordered" evidence="2">
    <location>
        <begin position="68"/>
        <end position="113"/>
    </location>
</feature>
<dbReference type="InterPro" id="IPR036815">
    <property type="entry name" value="14-3-3_dom_sf"/>
</dbReference>
<evidence type="ECO:0000313" key="5">
    <source>
        <dbReference type="EMBL" id="KAI5436910.1"/>
    </source>
</evidence>
<feature type="domain" description="14-3-3" evidence="3">
    <location>
        <begin position="24"/>
        <end position="208"/>
    </location>
</feature>
<dbReference type="EMBL" id="JAMSHJ010000002">
    <property type="protein sequence ID" value="KAI5436909.1"/>
    <property type="molecule type" value="Genomic_DNA"/>
</dbReference>
<feature type="compositionally biased region" description="Polar residues" evidence="2">
    <location>
        <begin position="1"/>
        <end position="37"/>
    </location>
</feature>
<evidence type="ECO:0000256" key="1">
    <source>
        <dbReference type="ARBA" id="ARBA00006141"/>
    </source>
</evidence>
<dbReference type="Gramene" id="Psat02G0314800-T1">
    <property type="protein sequence ID" value="KAI5436909.1"/>
    <property type="gene ID" value="KIW84_023148"/>
</dbReference>